<dbReference type="CDD" id="cd04280">
    <property type="entry name" value="ZnMc_astacin_like"/>
    <property type="match status" value="1"/>
</dbReference>
<evidence type="ECO:0000256" key="11">
    <source>
        <dbReference type="ARBA" id="ARBA00023180"/>
    </source>
</evidence>
<feature type="binding site" evidence="13">
    <location>
        <position position="127"/>
    </location>
    <ligand>
        <name>Zn(2+)</name>
        <dbReference type="ChEBI" id="CHEBI:29105"/>
        <note>catalytic</note>
    </ligand>
</feature>
<feature type="binding site" evidence="13">
    <location>
        <position position="137"/>
    </location>
    <ligand>
        <name>Zn(2+)</name>
        <dbReference type="ChEBI" id="CHEBI:29105"/>
        <note>catalytic</note>
    </ligand>
</feature>
<comment type="cofactor">
    <cofactor evidence="13 14">
        <name>Zn(2+)</name>
        <dbReference type="ChEBI" id="CHEBI:29105"/>
    </cofactor>
    <text evidence="13 14">Binds 1 zinc ion per subunit.</text>
</comment>
<dbReference type="InterPro" id="IPR001506">
    <property type="entry name" value="Peptidase_M12A"/>
</dbReference>
<feature type="chain" id="PRO_5005120610" description="Zinc metalloproteinase" evidence="12 14">
    <location>
        <begin position="20"/>
        <end position="381"/>
    </location>
</feature>
<dbReference type="GO" id="GO:0004222">
    <property type="term" value="F:metalloendopeptidase activity"/>
    <property type="evidence" value="ECO:0007669"/>
    <property type="project" value="UniProtKB-UniRule"/>
</dbReference>
<accession>A0A0K0E404</accession>
<evidence type="ECO:0000256" key="8">
    <source>
        <dbReference type="ARBA" id="ARBA00022833"/>
    </source>
</evidence>
<evidence type="ECO:0000256" key="5">
    <source>
        <dbReference type="ARBA" id="ARBA00022723"/>
    </source>
</evidence>
<dbReference type="InterPro" id="IPR024079">
    <property type="entry name" value="MetalloPept_cat_dom_sf"/>
</dbReference>
<sequence length="381" mass="43256">MNFIFTVFFLSLSICMILGDINSNRNNLESIETRVKKSVTKNLPLKWSFPIDYYVEDGINEDTITKGLKTLERDTCIRFRKTNRFTKGGIVYRPGNRCVSFIGKISEINPQEIQLSNECDIVTVVIHETSHALGVIHEMTRHDRNNYIDILYQNMNPGVRFNFDINSLDETLPYGTRYDYGSIMHYDRLAGSFNRGVVMSPKKNGYLKTIGQTTEYGFNDAKRLNMHFCNHKCPKKLVCANGGYTNPNNCKVCKCPRMFTGVLCASVRPSHRSCGITKYTATNNYKFIQTKGKKYCYYQLTAPKGSRVRLTISNLNVADSFVCQPGSGLEIKYLADKAVSGAMLCGKISAKEFVSENNYIVIRYVGKSFSDSLSLKFKSFK</sequence>
<dbReference type="SMR" id="A0A0K0E404"/>
<dbReference type="InterPro" id="IPR035914">
    <property type="entry name" value="Sperma_CUB_dom_sf"/>
</dbReference>
<dbReference type="PANTHER" id="PTHR10127">
    <property type="entry name" value="DISCOIDIN, CUB, EGF, LAMININ , AND ZINC METALLOPROTEASE DOMAIN CONTAINING"/>
    <property type="match status" value="1"/>
</dbReference>
<dbReference type="InterPro" id="IPR006026">
    <property type="entry name" value="Peptidase_Metallo"/>
</dbReference>
<evidence type="ECO:0000256" key="2">
    <source>
        <dbReference type="ARBA" id="ARBA00022525"/>
    </source>
</evidence>
<evidence type="ECO:0000256" key="3">
    <source>
        <dbReference type="ARBA" id="ARBA00022536"/>
    </source>
</evidence>
<comment type="subcellular location">
    <subcellularLocation>
        <location evidence="1 12">Secreted</location>
    </subcellularLocation>
</comment>
<keyword evidence="7 13" id="KW-0378">Hydrolase</keyword>
<evidence type="ECO:0000256" key="12">
    <source>
        <dbReference type="PIRNR" id="PIRNR036365"/>
    </source>
</evidence>
<keyword evidence="5 13" id="KW-0479">Metal-binding</keyword>
<dbReference type="PANTHER" id="PTHR10127:SF780">
    <property type="entry name" value="METALLOENDOPEPTIDASE"/>
    <property type="match status" value="1"/>
</dbReference>
<dbReference type="Pfam" id="PF00431">
    <property type="entry name" value="CUB"/>
    <property type="match status" value="1"/>
</dbReference>
<evidence type="ECO:0000256" key="14">
    <source>
        <dbReference type="RuleBase" id="RU361183"/>
    </source>
</evidence>
<keyword evidence="6 12" id="KW-0732">Signal</keyword>
<evidence type="ECO:0000256" key="7">
    <source>
        <dbReference type="ARBA" id="ARBA00022801"/>
    </source>
</evidence>
<keyword evidence="3" id="KW-0245">EGF-like domain</keyword>
<organism evidence="16">
    <name type="scientific">Strongyloides stercoralis</name>
    <name type="common">Threadworm</name>
    <dbReference type="NCBI Taxonomy" id="6248"/>
    <lineage>
        <taxon>Eukaryota</taxon>
        <taxon>Metazoa</taxon>
        <taxon>Ecdysozoa</taxon>
        <taxon>Nematoda</taxon>
        <taxon>Chromadorea</taxon>
        <taxon>Rhabditida</taxon>
        <taxon>Tylenchina</taxon>
        <taxon>Panagrolaimomorpha</taxon>
        <taxon>Strongyloidoidea</taxon>
        <taxon>Strongyloididae</taxon>
        <taxon>Strongyloides</taxon>
    </lineage>
</organism>
<reference evidence="16" key="1">
    <citation type="submission" date="2015-08" db="UniProtKB">
        <authorList>
            <consortium name="WormBaseParasite"/>
        </authorList>
    </citation>
    <scope>IDENTIFICATION</scope>
</reference>
<dbReference type="Gene3D" id="3.40.390.10">
    <property type="entry name" value="Collagenase (Catalytic Domain)"/>
    <property type="match status" value="1"/>
</dbReference>
<evidence type="ECO:0000256" key="10">
    <source>
        <dbReference type="ARBA" id="ARBA00023157"/>
    </source>
</evidence>
<evidence type="ECO:0000256" key="1">
    <source>
        <dbReference type="ARBA" id="ARBA00004613"/>
    </source>
</evidence>
<evidence type="ECO:0000256" key="9">
    <source>
        <dbReference type="ARBA" id="ARBA00023049"/>
    </source>
</evidence>
<dbReference type="GO" id="GO:0008270">
    <property type="term" value="F:zinc ion binding"/>
    <property type="evidence" value="ECO:0007669"/>
    <property type="project" value="UniProtKB-UniRule"/>
</dbReference>
<proteinExistence type="predicted"/>
<evidence type="ECO:0000256" key="4">
    <source>
        <dbReference type="ARBA" id="ARBA00022670"/>
    </source>
</evidence>
<dbReference type="GO" id="GO:0005576">
    <property type="term" value="C:extracellular region"/>
    <property type="evidence" value="ECO:0007669"/>
    <property type="project" value="UniProtKB-SubCell"/>
</dbReference>
<dbReference type="InterPro" id="IPR000859">
    <property type="entry name" value="CUB_dom"/>
</dbReference>
<dbReference type="GO" id="GO:0018996">
    <property type="term" value="P:molting cycle, collagen and cuticulin-based cuticle"/>
    <property type="evidence" value="ECO:0007669"/>
    <property type="project" value="InterPro"/>
</dbReference>
<keyword evidence="9 13" id="KW-0482">Metalloprotease</keyword>
<dbReference type="Pfam" id="PF01400">
    <property type="entry name" value="Astacin"/>
    <property type="match status" value="1"/>
</dbReference>
<comment type="caution">
    <text evidence="13">Lacks conserved residue(s) required for the propagation of feature annotation.</text>
</comment>
<feature type="signal peptide" evidence="12 14">
    <location>
        <begin position="1"/>
        <end position="19"/>
    </location>
</feature>
<dbReference type="SMART" id="SM00235">
    <property type="entry name" value="ZnMc"/>
    <property type="match status" value="1"/>
</dbReference>
<evidence type="ECO:0000256" key="13">
    <source>
        <dbReference type="PROSITE-ProRule" id="PRU01211"/>
    </source>
</evidence>
<evidence type="ECO:0000256" key="6">
    <source>
        <dbReference type="ARBA" id="ARBA00022729"/>
    </source>
</evidence>
<dbReference type="Gene3D" id="2.60.120.290">
    <property type="entry name" value="Spermadhesin, CUB domain"/>
    <property type="match status" value="1"/>
</dbReference>
<dbReference type="PRINTS" id="PR00480">
    <property type="entry name" value="ASTACIN"/>
</dbReference>
<evidence type="ECO:0000259" key="15">
    <source>
        <dbReference type="PROSITE" id="PS51864"/>
    </source>
</evidence>
<keyword evidence="4 13" id="KW-0645">Protease</keyword>
<protein>
    <recommendedName>
        <fullName evidence="12">Zinc metalloproteinase</fullName>
    </recommendedName>
</protein>
<dbReference type="GO" id="GO:0006508">
    <property type="term" value="P:proteolysis"/>
    <property type="evidence" value="ECO:0007669"/>
    <property type="project" value="UniProtKB-KW"/>
</dbReference>
<keyword evidence="11" id="KW-0325">Glycoprotein</keyword>
<dbReference type="AlphaFoldDB" id="A0A0K0E404"/>
<keyword evidence="2 12" id="KW-0964">Secreted</keyword>
<feature type="active site" evidence="13">
    <location>
        <position position="128"/>
    </location>
</feature>
<dbReference type="PROSITE" id="PS51864">
    <property type="entry name" value="ASTACIN"/>
    <property type="match status" value="1"/>
</dbReference>
<dbReference type="SUPFAM" id="SSF49854">
    <property type="entry name" value="Spermadhesin, CUB domain"/>
    <property type="match status" value="1"/>
</dbReference>
<dbReference type="WBParaSite" id="SSTP_0000422100.1">
    <property type="protein sequence ID" value="SSTP_0000422100.1"/>
    <property type="gene ID" value="SSTP_0000422100"/>
</dbReference>
<dbReference type="SUPFAM" id="SSF55486">
    <property type="entry name" value="Metalloproteases ('zincins'), catalytic domain"/>
    <property type="match status" value="1"/>
</dbReference>
<evidence type="ECO:0000313" key="16">
    <source>
        <dbReference type="WBParaSite" id="SSTP_0000422100.1"/>
    </source>
</evidence>
<feature type="domain" description="Peptidase M12A" evidence="15">
    <location>
        <begin position="38"/>
        <end position="230"/>
    </location>
</feature>
<dbReference type="InterPro" id="IPR017050">
    <property type="entry name" value="Metallopeptidase_nem"/>
</dbReference>
<dbReference type="PIRSF" id="PIRSF036365">
    <property type="entry name" value="Astacin_nematoda"/>
    <property type="match status" value="1"/>
</dbReference>
<dbReference type="InterPro" id="IPR034035">
    <property type="entry name" value="Astacin-like_dom"/>
</dbReference>
<keyword evidence="10" id="KW-1015">Disulfide bond</keyword>
<name>A0A0K0E404_STRER</name>
<feature type="binding site" evidence="13">
    <location>
        <position position="131"/>
    </location>
    <ligand>
        <name>Zn(2+)</name>
        <dbReference type="ChEBI" id="CHEBI:29105"/>
        <note>catalytic</note>
    </ligand>
</feature>
<keyword evidence="8 13" id="KW-0862">Zinc</keyword>